<dbReference type="PANTHER" id="PTHR43583:SF1">
    <property type="entry name" value="2-IMINOACETATE SYNTHASE"/>
    <property type="match status" value="1"/>
</dbReference>
<dbReference type="EMBL" id="NIBG01000007">
    <property type="protein sequence ID" value="PAB59511.1"/>
    <property type="molecule type" value="Genomic_DNA"/>
</dbReference>
<feature type="domain" description="Biotin and thiamin synthesis-associated" evidence="7">
    <location>
        <begin position="256"/>
        <end position="359"/>
    </location>
</feature>
<dbReference type="GO" id="GO:0051539">
    <property type="term" value="F:4 iron, 4 sulfur cluster binding"/>
    <property type="evidence" value="ECO:0007669"/>
    <property type="project" value="UniProtKB-KW"/>
</dbReference>
<name>A0A267MIV0_9FIRM</name>
<keyword evidence="9" id="KW-1185">Reference proteome</keyword>
<keyword evidence="3" id="KW-0949">S-adenosyl-L-methionine</keyword>
<evidence type="ECO:0000256" key="3">
    <source>
        <dbReference type="ARBA" id="ARBA00022691"/>
    </source>
</evidence>
<dbReference type="Proteomes" id="UP000216024">
    <property type="component" value="Unassembled WGS sequence"/>
</dbReference>
<dbReference type="SFLD" id="SFLDG01081">
    <property type="entry name" value="cleavage_of_the_Ca-Cb_bond_in"/>
    <property type="match status" value="1"/>
</dbReference>
<dbReference type="NCBIfam" id="TIGR02351">
    <property type="entry name" value="thiH"/>
    <property type="match status" value="1"/>
</dbReference>
<evidence type="ECO:0000313" key="8">
    <source>
        <dbReference type="EMBL" id="PAB59511.1"/>
    </source>
</evidence>
<keyword evidence="4" id="KW-0479">Metal-binding</keyword>
<dbReference type="SFLD" id="SFLDS00029">
    <property type="entry name" value="Radical_SAM"/>
    <property type="match status" value="1"/>
</dbReference>
<dbReference type="GO" id="GO:0003824">
    <property type="term" value="F:catalytic activity"/>
    <property type="evidence" value="ECO:0007669"/>
    <property type="project" value="InterPro"/>
</dbReference>
<dbReference type="InterPro" id="IPR034428">
    <property type="entry name" value="ThiH/NoCL/HydG-like"/>
</dbReference>
<dbReference type="SMART" id="SM00876">
    <property type="entry name" value="BATS"/>
    <property type="match status" value="1"/>
</dbReference>
<dbReference type="Pfam" id="PF06968">
    <property type="entry name" value="BATS"/>
    <property type="match status" value="1"/>
</dbReference>
<dbReference type="OrthoDB" id="9801120at2"/>
<proteinExistence type="predicted"/>
<keyword evidence="5" id="KW-0408">Iron</keyword>
<protein>
    <submittedName>
        <fullName evidence="8">2-iminoacetate synthase ThiH</fullName>
    </submittedName>
</protein>
<dbReference type="CDD" id="cd01335">
    <property type="entry name" value="Radical_SAM"/>
    <property type="match status" value="1"/>
</dbReference>
<dbReference type="SUPFAM" id="SSF102114">
    <property type="entry name" value="Radical SAM enzymes"/>
    <property type="match status" value="1"/>
</dbReference>
<evidence type="ECO:0000256" key="2">
    <source>
        <dbReference type="ARBA" id="ARBA00022485"/>
    </source>
</evidence>
<evidence type="ECO:0000256" key="1">
    <source>
        <dbReference type="ARBA" id="ARBA00001966"/>
    </source>
</evidence>
<sequence>MAFYDEYSKFKEFNYEEFFNNLTEEHIHSILNKDKINVYDYLALLSPLGEKFLEEMAKKAHSLSVGHFGKTILLFTPMYISNTCINQCAYCGFNVDNHIKRKRLSLEEIEMEAKAIAAEGLKHVLLLTGESPKATPVSYIVDAVNVLKKYFDSIGIEIYPLNEDEYKQVVNAGVDSLTVYQEVYDEDIYDNVHISGPKKDYIYRLDAPERGCKANMRTVNIGALLGLNEWRMEGFITGVHANYLQNKYPHVSINVSPPRIRPHAGVFENVYEVSDKNLVQNILALKIFLPYVGITISTREEAILRDNLIPLGVTKMSAGVSTEVGGHSASNKGEAQFEIADLRSVEEMSQSILEKGYQPVFKDWMHI</sequence>
<gene>
    <name evidence="8" type="ORF">CCE28_09865</name>
</gene>
<dbReference type="SFLD" id="SFLDG01060">
    <property type="entry name" value="BATS_domain_containing"/>
    <property type="match status" value="1"/>
</dbReference>
<evidence type="ECO:0000313" key="9">
    <source>
        <dbReference type="Proteomes" id="UP000216024"/>
    </source>
</evidence>
<reference evidence="8 9" key="1">
    <citation type="submission" date="2017-06" db="EMBL/GenBank/DDBJ databases">
        <title>Draft genome sequence of anaerobic fermentative bacterium Anaeromicrobium sediminis DY2726D isolated from West Pacific Ocean sediments.</title>
        <authorList>
            <person name="Zeng X."/>
        </authorList>
    </citation>
    <scope>NUCLEOTIDE SEQUENCE [LARGE SCALE GENOMIC DNA]</scope>
    <source>
        <strain evidence="8 9">DY2726D</strain>
    </source>
</reference>
<dbReference type="InterPro" id="IPR058240">
    <property type="entry name" value="rSAM_sf"/>
</dbReference>
<comment type="caution">
    <text evidence="8">The sequence shown here is derived from an EMBL/GenBank/DDBJ whole genome shotgun (WGS) entry which is preliminary data.</text>
</comment>
<comment type="cofactor">
    <cofactor evidence="1">
        <name>[4Fe-4S] cluster</name>
        <dbReference type="ChEBI" id="CHEBI:49883"/>
    </cofactor>
</comment>
<dbReference type="Pfam" id="PF04055">
    <property type="entry name" value="Radical_SAM"/>
    <property type="match status" value="1"/>
</dbReference>
<dbReference type="Gene3D" id="3.20.20.70">
    <property type="entry name" value="Aldolase class I"/>
    <property type="match status" value="1"/>
</dbReference>
<dbReference type="InterPro" id="IPR007197">
    <property type="entry name" value="rSAM"/>
</dbReference>
<keyword evidence="2" id="KW-0004">4Fe-4S</keyword>
<dbReference type="RefSeq" id="WP_095133453.1">
    <property type="nucleotide sequence ID" value="NZ_NIBG01000007.1"/>
</dbReference>
<dbReference type="AlphaFoldDB" id="A0A267MIV0"/>
<keyword evidence="6" id="KW-0411">Iron-sulfur</keyword>
<evidence type="ECO:0000259" key="7">
    <source>
        <dbReference type="SMART" id="SM00876"/>
    </source>
</evidence>
<dbReference type="InterPro" id="IPR012726">
    <property type="entry name" value="ThiH"/>
</dbReference>
<dbReference type="PANTHER" id="PTHR43583">
    <property type="entry name" value="2-IMINOACETATE SYNTHASE"/>
    <property type="match status" value="1"/>
</dbReference>
<evidence type="ECO:0000256" key="4">
    <source>
        <dbReference type="ARBA" id="ARBA00022723"/>
    </source>
</evidence>
<dbReference type="SFLD" id="SFLDF00301">
    <property type="entry name" value="2-iminoacetate_synthase_(ThiH)"/>
    <property type="match status" value="1"/>
</dbReference>
<evidence type="ECO:0000256" key="5">
    <source>
        <dbReference type="ARBA" id="ARBA00023004"/>
    </source>
</evidence>
<organism evidence="8 9">
    <name type="scientific">Anaeromicrobium sediminis</name>
    <dbReference type="NCBI Taxonomy" id="1478221"/>
    <lineage>
        <taxon>Bacteria</taxon>
        <taxon>Bacillati</taxon>
        <taxon>Bacillota</taxon>
        <taxon>Clostridia</taxon>
        <taxon>Peptostreptococcales</taxon>
        <taxon>Thermotaleaceae</taxon>
        <taxon>Anaeromicrobium</taxon>
    </lineage>
</organism>
<dbReference type="GO" id="GO:0009228">
    <property type="term" value="P:thiamine biosynthetic process"/>
    <property type="evidence" value="ECO:0007669"/>
    <property type="project" value="InterPro"/>
</dbReference>
<accession>A0A267MIV0</accession>
<evidence type="ECO:0000256" key="6">
    <source>
        <dbReference type="ARBA" id="ARBA00023014"/>
    </source>
</evidence>
<dbReference type="GO" id="GO:0005506">
    <property type="term" value="F:iron ion binding"/>
    <property type="evidence" value="ECO:0007669"/>
    <property type="project" value="InterPro"/>
</dbReference>
<dbReference type="InterPro" id="IPR010722">
    <property type="entry name" value="BATS_dom"/>
</dbReference>
<dbReference type="InterPro" id="IPR013785">
    <property type="entry name" value="Aldolase_TIM"/>
</dbReference>